<gene>
    <name evidence="8" type="ORF">CAEBREN_18788</name>
</gene>
<dbReference type="HOGENOM" id="CLU_093265_0_0_1"/>
<keyword evidence="9" id="KW-1185">Reference proteome</keyword>
<feature type="region of interest" description="Disordered" evidence="6">
    <location>
        <begin position="1"/>
        <end position="23"/>
    </location>
</feature>
<name>G0MHQ0_CAEBE</name>
<reference evidence="9" key="1">
    <citation type="submission" date="2011-07" db="EMBL/GenBank/DDBJ databases">
        <authorList>
            <consortium name="Caenorhabditis brenneri Sequencing and Analysis Consortium"/>
            <person name="Wilson R.K."/>
        </authorList>
    </citation>
    <scope>NUCLEOTIDE SEQUENCE [LARGE SCALE GENOMIC DNA]</scope>
    <source>
        <strain evidence="9">PB2801</strain>
    </source>
</reference>
<dbReference type="Proteomes" id="UP000008068">
    <property type="component" value="Unassembled WGS sequence"/>
</dbReference>
<feature type="domain" description="RING-type" evidence="7">
    <location>
        <begin position="153"/>
        <end position="197"/>
    </location>
</feature>
<dbReference type="PROSITE" id="PS50089">
    <property type="entry name" value="ZF_RING_2"/>
    <property type="match status" value="1"/>
</dbReference>
<dbReference type="InterPro" id="IPR001841">
    <property type="entry name" value="Znf_RING"/>
</dbReference>
<evidence type="ECO:0000256" key="4">
    <source>
        <dbReference type="PROSITE-ProRule" id="PRU00175"/>
    </source>
</evidence>
<evidence type="ECO:0000256" key="2">
    <source>
        <dbReference type="ARBA" id="ARBA00022771"/>
    </source>
</evidence>
<evidence type="ECO:0000259" key="7">
    <source>
        <dbReference type="PROSITE" id="PS50089"/>
    </source>
</evidence>
<sequence>MAPRKKPNASKAATRSSPIDPNEAEAKKLMAALKKHKASLSAEMGKTARLTRRHELKKEELKQRIAKMGLSMKEKEKKHLKKMEKLKEETRKAQQYLEQIQVQAAATEPDLDKKLTKELKTLNRNREKCGPAIRRQLAEAVAARGEPFEWQLCEICIEPYDKGTHAPRTFACGHTVCDECHASILRNNWRPVCPFDRIYVSNTEHHHGSKTNIVLSELCE</sequence>
<dbReference type="InParanoid" id="G0MHQ0"/>
<evidence type="ECO:0000256" key="6">
    <source>
        <dbReference type="SAM" id="MobiDB-lite"/>
    </source>
</evidence>
<feature type="coiled-coil region" evidence="5">
    <location>
        <begin position="58"/>
        <end position="103"/>
    </location>
</feature>
<dbReference type="STRING" id="135651.G0MHQ0"/>
<evidence type="ECO:0000313" key="8">
    <source>
        <dbReference type="EMBL" id="EGT59414.1"/>
    </source>
</evidence>
<dbReference type="InterPro" id="IPR052667">
    <property type="entry name" value="E3_ubiquitin-ligase_RING"/>
</dbReference>
<dbReference type="Gene3D" id="3.30.40.10">
    <property type="entry name" value="Zinc/RING finger domain, C3HC4 (zinc finger)"/>
    <property type="match status" value="1"/>
</dbReference>
<protein>
    <recommendedName>
        <fullName evidence="7">RING-type domain-containing protein</fullName>
    </recommendedName>
</protein>
<dbReference type="PANTHER" id="PTHR47156">
    <property type="entry name" value="PROTEIN CBG20824"/>
    <property type="match status" value="1"/>
</dbReference>
<dbReference type="OMA" id="MAGCYSA"/>
<evidence type="ECO:0000256" key="5">
    <source>
        <dbReference type="SAM" id="Coils"/>
    </source>
</evidence>
<keyword evidence="1" id="KW-0479">Metal-binding</keyword>
<dbReference type="AlphaFoldDB" id="G0MHQ0"/>
<dbReference type="OrthoDB" id="10067217at2759"/>
<accession>G0MHQ0</accession>
<dbReference type="SUPFAM" id="SSF57850">
    <property type="entry name" value="RING/U-box"/>
    <property type="match status" value="1"/>
</dbReference>
<dbReference type="InterPro" id="IPR013083">
    <property type="entry name" value="Znf_RING/FYVE/PHD"/>
</dbReference>
<evidence type="ECO:0000256" key="3">
    <source>
        <dbReference type="ARBA" id="ARBA00022833"/>
    </source>
</evidence>
<dbReference type="PANTHER" id="PTHR47156:SF6">
    <property type="entry name" value="C2H2-TYPE DOMAIN-CONTAINING PROTEIN-RELATED"/>
    <property type="match status" value="1"/>
</dbReference>
<keyword evidence="2 4" id="KW-0863">Zinc-finger</keyword>
<proteinExistence type="predicted"/>
<dbReference type="EMBL" id="GL379795">
    <property type="protein sequence ID" value="EGT59414.1"/>
    <property type="molecule type" value="Genomic_DNA"/>
</dbReference>
<organism evidence="9">
    <name type="scientific">Caenorhabditis brenneri</name>
    <name type="common">Nematode worm</name>
    <dbReference type="NCBI Taxonomy" id="135651"/>
    <lineage>
        <taxon>Eukaryota</taxon>
        <taxon>Metazoa</taxon>
        <taxon>Ecdysozoa</taxon>
        <taxon>Nematoda</taxon>
        <taxon>Chromadorea</taxon>
        <taxon>Rhabditida</taxon>
        <taxon>Rhabditina</taxon>
        <taxon>Rhabditomorpha</taxon>
        <taxon>Rhabditoidea</taxon>
        <taxon>Rhabditidae</taxon>
        <taxon>Peloderinae</taxon>
        <taxon>Caenorhabditis</taxon>
    </lineage>
</organism>
<keyword evidence="3" id="KW-0862">Zinc</keyword>
<evidence type="ECO:0000313" key="9">
    <source>
        <dbReference type="Proteomes" id="UP000008068"/>
    </source>
</evidence>
<dbReference type="GO" id="GO:0008270">
    <property type="term" value="F:zinc ion binding"/>
    <property type="evidence" value="ECO:0007669"/>
    <property type="project" value="UniProtKB-KW"/>
</dbReference>
<dbReference type="InterPro" id="IPR027370">
    <property type="entry name" value="Znf-RING_euk"/>
</dbReference>
<keyword evidence="5" id="KW-0175">Coiled coil</keyword>
<evidence type="ECO:0000256" key="1">
    <source>
        <dbReference type="ARBA" id="ARBA00022723"/>
    </source>
</evidence>
<dbReference type="Pfam" id="PF13445">
    <property type="entry name" value="zf-RING_UBOX"/>
    <property type="match status" value="1"/>
</dbReference>